<evidence type="ECO:0000256" key="4">
    <source>
        <dbReference type="ARBA" id="ARBA00022737"/>
    </source>
</evidence>
<organism evidence="12 13">
    <name type="scientific">candidate division Kazan bacterium</name>
    <dbReference type="NCBI Taxonomy" id="2202143"/>
    <lineage>
        <taxon>Bacteria</taxon>
        <taxon>Bacteria division Kazan-3B-28</taxon>
    </lineage>
</organism>
<dbReference type="InterPro" id="IPR015946">
    <property type="entry name" value="KH_dom-like_a/b"/>
</dbReference>
<dbReference type="FunFam" id="3.40.50.300:FF:000040">
    <property type="entry name" value="GTPase Der"/>
    <property type="match status" value="1"/>
</dbReference>
<dbReference type="HAMAP" id="MF_00195">
    <property type="entry name" value="GTPase_Der"/>
    <property type="match status" value="1"/>
</dbReference>
<sequence>MSHLVAIVGRPNVGKSTLFNRLIGTKQAILSEVPGTTRDVLFSEVTWNRLAFTIADTAGIELDDKSQLAQDVLLQTKVALNSADLVLFMVDAKEGLNPEDVKAAKIIRKLDKPVVLLVNKTDTKSGQANVNEFHSLGFKNFYETSGLSGKGVGDVLDSIVKQLREIKKPKVEKKKDKEIIKVAIIGRPNVGKSTLFNKLIGKKRSVVSKIPGTTRDTINEQIEYLDKIIEFIDTAGLRRRGKIEQGIEKFSSLRVLRSIQQADICLLVTEADKGVVAQDMHIMQMILESLKGTILVINKWDLIDKTHKITAEFDKYLDSKYAFATWMPRVYISALTGQRVDKLLEQIAFVWQARNLKISTKDLNRLIAKAVSSQPPKGRRTTPKFYYSSQRDVNPPVFELKVNRPEEVHFSYLRYLEKQIRNVWDFTGTPIKIVLKKSSNK</sequence>
<gene>
    <name evidence="8" type="primary">der</name>
    <name evidence="12" type="ORF">DRH29_00285</name>
</gene>
<evidence type="ECO:0000256" key="2">
    <source>
        <dbReference type="ARBA" id="ARBA00020953"/>
    </source>
</evidence>
<keyword evidence="6 8" id="KW-0342">GTP-binding</keyword>
<evidence type="ECO:0000313" key="13">
    <source>
        <dbReference type="Proteomes" id="UP000281261"/>
    </source>
</evidence>
<dbReference type="CDD" id="cd01895">
    <property type="entry name" value="EngA2"/>
    <property type="match status" value="1"/>
</dbReference>
<feature type="domain" description="EngA-type G" evidence="11">
    <location>
        <begin position="180"/>
        <end position="355"/>
    </location>
</feature>
<feature type="binding site" evidence="8">
    <location>
        <begin position="9"/>
        <end position="16"/>
    </location>
    <ligand>
        <name>GTP</name>
        <dbReference type="ChEBI" id="CHEBI:37565"/>
        <label>1</label>
    </ligand>
</feature>
<dbReference type="GO" id="GO:0005525">
    <property type="term" value="F:GTP binding"/>
    <property type="evidence" value="ECO:0007669"/>
    <property type="project" value="UniProtKB-UniRule"/>
</dbReference>
<dbReference type="AlphaFoldDB" id="A0A420ZE16"/>
<feature type="binding site" evidence="8">
    <location>
        <begin position="119"/>
        <end position="122"/>
    </location>
    <ligand>
        <name>GTP</name>
        <dbReference type="ChEBI" id="CHEBI:37565"/>
        <label>1</label>
    </ligand>
</feature>
<dbReference type="InterPro" id="IPR016484">
    <property type="entry name" value="GTPase_Der"/>
</dbReference>
<dbReference type="GO" id="GO:0042254">
    <property type="term" value="P:ribosome biogenesis"/>
    <property type="evidence" value="ECO:0007669"/>
    <property type="project" value="UniProtKB-KW"/>
</dbReference>
<protein>
    <recommendedName>
        <fullName evidence="2 8">GTPase Der</fullName>
    </recommendedName>
    <alternativeName>
        <fullName evidence="7 8">GTP-binding protein EngA</fullName>
    </alternativeName>
</protein>
<evidence type="ECO:0000313" key="12">
    <source>
        <dbReference type="EMBL" id="RLC37842.1"/>
    </source>
</evidence>
<name>A0A420ZE16_UNCK3</name>
<dbReference type="SUPFAM" id="SSF52540">
    <property type="entry name" value="P-loop containing nucleoside triphosphate hydrolases"/>
    <property type="match status" value="2"/>
</dbReference>
<dbReference type="PANTHER" id="PTHR43834:SF6">
    <property type="entry name" value="GTPASE DER"/>
    <property type="match status" value="1"/>
</dbReference>
<dbReference type="PANTHER" id="PTHR43834">
    <property type="entry name" value="GTPASE DER"/>
    <property type="match status" value="1"/>
</dbReference>
<evidence type="ECO:0000256" key="10">
    <source>
        <dbReference type="RuleBase" id="RU004481"/>
    </source>
</evidence>
<dbReference type="Gene3D" id="3.40.50.300">
    <property type="entry name" value="P-loop containing nucleotide triphosphate hydrolases"/>
    <property type="match status" value="2"/>
</dbReference>
<feature type="binding site" evidence="8">
    <location>
        <begin position="186"/>
        <end position="193"/>
    </location>
    <ligand>
        <name>GTP</name>
        <dbReference type="ChEBI" id="CHEBI:37565"/>
        <label>2</label>
    </ligand>
</feature>
<feature type="binding site" evidence="8">
    <location>
        <begin position="298"/>
        <end position="301"/>
    </location>
    <ligand>
        <name>GTP</name>
        <dbReference type="ChEBI" id="CHEBI:37565"/>
        <label>2</label>
    </ligand>
</feature>
<comment type="caution">
    <text evidence="12">The sequence shown here is derived from an EMBL/GenBank/DDBJ whole genome shotgun (WGS) entry which is preliminary data.</text>
</comment>
<dbReference type="GO" id="GO:0043022">
    <property type="term" value="F:ribosome binding"/>
    <property type="evidence" value="ECO:0007669"/>
    <property type="project" value="TreeGrafter"/>
</dbReference>
<comment type="subunit">
    <text evidence="8">Associates with the 50S ribosomal subunit.</text>
</comment>
<dbReference type="CDD" id="cd01894">
    <property type="entry name" value="EngA1"/>
    <property type="match status" value="1"/>
</dbReference>
<dbReference type="InterPro" id="IPR027417">
    <property type="entry name" value="P-loop_NTPase"/>
</dbReference>
<evidence type="ECO:0000256" key="9">
    <source>
        <dbReference type="PROSITE-ProRule" id="PRU01049"/>
    </source>
</evidence>
<feature type="binding site" evidence="8">
    <location>
        <begin position="56"/>
        <end position="60"/>
    </location>
    <ligand>
        <name>GTP</name>
        <dbReference type="ChEBI" id="CHEBI:37565"/>
        <label>1</label>
    </ligand>
</feature>
<accession>A0A420ZE16</accession>
<keyword evidence="5 8" id="KW-0547">Nucleotide-binding</keyword>
<dbReference type="Pfam" id="PF01926">
    <property type="entry name" value="MMR_HSR1"/>
    <property type="match status" value="2"/>
</dbReference>
<evidence type="ECO:0000256" key="6">
    <source>
        <dbReference type="ARBA" id="ARBA00023134"/>
    </source>
</evidence>
<dbReference type="NCBIfam" id="TIGR03594">
    <property type="entry name" value="GTPase_EngA"/>
    <property type="match status" value="1"/>
</dbReference>
<comment type="similarity">
    <text evidence="1 8 9 10">Belongs to the TRAFAC class TrmE-Era-EngA-EngB-Septin-like GTPase superfamily. EngA (Der) GTPase family.</text>
</comment>
<reference evidence="12 13" key="1">
    <citation type="submission" date="2018-06" db="EMBL/GenBank/DDBJ databases">
        <title>Extensive metabolic versatility and redundancy in microbially diverse, dynamic hydrothermal sediments.</title>
        <authorList>
            <person name="Dombrowski N."/>
            <person name="Teske A."/>
            <person name="Baker B.J."/>
        </authorList>
    </citation>
    <scope>NUCLEOTIDE SEQUENCE [LARGE SCALE GENOMIC DNA]</scope>
    <source>
        <strain evidence="12">B79_G16</strain>
    </source>
</reference>
<dbReference type="PROSITE" id="PS51712">
    <property type="entry name" value="G_ENGA"/>
    <property type="match status" value="2"/>
</dbReference>
<comment type="function">
    <text evidence="8 10">GTPase that plays an essential role in the late steps of ribosome biogenesis.</text>
</comment>
<evidence type="ECO:0000256" key="5">
    <source>
        <dbReference type="ARBA" id="ARBA00022741"/>
    </source>
</evidence>
<dbReference type="FunFam" id="3.40.50.300:FF:000494">
    <property type="entry name" value="tRNA modification GTPase MnmE"/>
    <property type="match status" value="1"/>
</dbReference>
<evidence type="ECO:0000256" key="8">
    <source>
        <dbReference type="HAMAP-Rule" id="MF_00195"/>
    </source>
</evidence>
<dbReference type="InterPro" id="IPR006073">
    <property type="entry name" value="GTP-bd"/>
</dbReference>
<evidence type="ECO:0000256" key="1">
    <source>
        <dbReference type="ARBA" id="ARBA00008279"/>
    </source>
</evidence>
<proteinExistence type="inferred from homology"/>
<evidence type="ECO:0000256" key="3">
    <source>
        <dbReference type="ARBA" id="ARBA00022517"/>
    </source>
</evidence>
<feature type="domain" description="EngA-type G" evidence="11">
    <location>
        <begin position="3"/>
        <end position="167"/>
    </location>
</feature>
<evidence type="ECO:0000256" key="7">
    <source>
        <dbReference type="ARBA" id="ARBA00032345"/>
    </source>
</evidence>
<dbReference type="Pfam" id="PF14714">
    <property type="entry name" value="KH_dom-like"/>
    <property type="match status" value="1"/>
</dbReference>
<dbReference type="InterPro" id="IPR032859">
    <property type="entry name" value="KH_dom-like"/>
</dbReference>
<dbReference type="InterPro" id="IPR005225">
    <property type="entry name" value="Small_GTP-bd"/>
</dbReference>
<dbReference type="EMBL" id="QMNG01000001">
    <property type="protein sequence ID" value="RLC37842.1"/>
    <property type="molecule type" value="Genomic_DNA"/>
</dbReference>
<keyword evidence="4 10" id="KW-0677">Repeat</keyword>
<dbReference type="Gene3D" id="3.30.300.20">
    <property type="match status" value="1"/>
</dbReference>
<dbReference type="NCBIfam" id="TIGR00231">
    <property type="entry name" value="small_GTP"/>
    <property type="match status" value="2"/>
</dbReference>
<keyword evidence="3 8" id="KW-0690">Ribosome biogenesis</keyword>
<dbReference type="PRINTS" id="PR00449">
    <property type="entry name" value="RASTRNSFRMNG"/>
</dbReference>
<dbReference type="Proteomes" id="UP000281261">
    <property type="component" value="Unassembled WGS sequence"/>
</dbReference>
<dbReference type="PIRSF" id="PIRSF006485">
    <property type="entry name" value="GTP-binding_EngA"/>
    <property type="match status" value="1"/>
</dbReference>
<feature type="binding site" evidence="8">
    <location>
        <begin position="233"/>
        <end position="237"/>
    </location>
    <ligand>
        <name>GTP</name>
        <dbReference type="ChEBI" id="CHEBI:37565"/>
        <label>2</label>
    </ligand>
</feature>
<dbReference type="InterPro" id="IPR031166">
    <property type="entry name" value="G_ENGA"/>
</dbReference>
<evidence type="ECO:0000259" key="11">
    <source>
        <dbReference type="PROSITE" id="PS51712"/>
    </source>
</evidence>